<accession>A0A8S9YUH1</accession>
<dbReference type="EMBL" id="JTDE01001583">
    <property type="protein sequence ID" value="KAF7258685.1"/>
    <property type="molecule type" value="Genomic_DNA"/>
</dbReference>
<organism evidence="1 2">
    <name type="scientific">Paragonimus skrjabini miyazakii</name>
    <dbReference type="NCBI Taxonomy" id="59628"/>
    <lineage>
        <taxon>Eukaryota</taxon>
        <taxon>Metazoa</taxon>
        <taxon>Spiralia</taxon>
        <taxon>Lophotrochozoa</taxon>
        <taxon>Platyhelminthes</taxon>
        <taxon>Trematoda</taxon>
        <taxon>Digenea</taxon>
        <taxon>Plagiorchiida</taxon>
        <taxon>Troglotremata</taxon>
        <taxon>Troglotrematidae</taxon>
        <taxon>Paragonimus</taxon>
    </lineage>
</organism>
<dbReference type="AlphaFoldDB" id="A0A8S9YUH1"/>
<gene>
    <name evidence="1" type="ORF">EG68_04089</name>
</gene>
<keyword evidence="2" id="KW-1185">Reference proteome</keyword>
<evidence type="ECO:0000313" key="2">
    <source>
        <dbReference type="Proteomes" id="UP000822476"/>
    </source>
</evidence>
<dbReference type="Proteomes" id="UP000822476">
    <property type="component" value="Unassembled WGS sequence"/>
</dbReference>
<name>A0A8S9YUH1_9TREM</name>
<proteinExistence type="predicted"/>
<reference evidence="1" key="1">
    <citation type="submission" date="2019-07" db="EMBL/GenBank/DDBJ databases">
        <title>Annotation for the trematode Paragonimus miyazaki's.</title>
        <authorList>
            <person name="Choi Y.-J."/>
        </authorList>
    </citation>
    <scope>NUCLEOTIDE SEQUENCE</scope>
    <source>
        <strain evidence="1">Japan</strain>
    </source>
</reference>
<protein>
    <submittedName>
        <fullName evidence="1">Uncharacterized protein</fullName>
    </submittedName>
</protein>
<comment type="caution">
    <text evidence="1">The sequence shown here is derived from an EMBL/GenBank/DDBJ whole genome shotgun (WGS) entry which is preliminary data.</text>
</comment>
<sequence>MAAAAMHQFPMFRGAPENVPFPLQMLHSLRLPTHNVWPKTESTTRKYVTKPTSICPEKDASLMVPRLNPSKLTTQIKLTDEKFDVKIRKRYSRADDVTLFPYLLAKWARPNGVGRRRLAFPELLHASTRLGNNMFQQESLMDQPKTIPDGPMRSVATSMNYFHSTHNEVLAQDLTVDESAQMFNEAMLEDYFENSGMYNKTRLVAIVGLYLNTKYLNSTKVT</sequence>
<evidence type="ECO:0000313" key="1">
    <source>
        <dbReference type="EMBL" id="KAF7258685.1"/>
    </source>
</evidence>